<keyword evidence="7 9" id="KW-0472">Membrane</keyword>
<feature type="transmembrane region" description="Helical" evidence="9">
    <location>
        <begin position="37"/>
        <end position="57"/>
    </location>
</feature>
<dbReference type="Pfam" id="PF02653">
    <property type="entry name" value="BPD_transp_2"/>
    <property type="match status" value="1"/>
</dbReference>
<feature type="transmembrane region" description="Helical" evidence="9">
    <location>
        <begin position="157"/>
        <end position="181"/>
    </location>
</feature>
<evidence type="ECO:0000313" key="11">
    <source>
        <dbReference type="Proteomes" id="UP000018680"/>
    </source>
</evidence>
<evidence type="ECO:0000256" key="8">
    <source>
        <dbReference type="ARBA" id="ARBA00037998"/>
    </source>
</evidence>
<comment type="similarity">
    <text evidence="8">Belongs to the binding-protein-dependent transport system permease family. LivHM subfamily.</text>
</comment>
<evidence type="ECO:0000256" key="2">
    <source>
        <dbReference type="ARBA" id="ARBA00022448"/>
    </source>
</evidence>
<feature type="transmembrane region" description="Helical" evidence="9">
    <location>
        <begin position="283"/>
        <end position="303"/>
    </location>
</feature>
<dbReference type="KEGG" id="slr:L21SP2_1969"/>
<feature type="transmembrane region" description="Helical" evidence="9">
    <location>
        <begin position="84"/>
        <end position="106"/>
    </location>
</feature>
<dbReference type="GO" id="GO:0006865">
    <property type="term" value="P:amino acid transport"/>
    <property type="evidence" value="ECO:0007669"/>
    <property type="project" value="UniProtKB-KW"/>
</dbReference>
<evidence type="ECO:0000313" key="10">
    <source>
        <dbReference type="EMBL" id="AHC15340.1"/>
    </source>
</evidence>
<feature type="transmembrane region" description="Helical" evidence="9">
    <location>
        <begin position="6"/>
        <end position="25"/>
    </location>
</feature>
<dbReference type="STRING" id="1307761.L21SP2_1969"/>
<keyword evidence="6 9" id="KW-1133">Transmembrane helix</keyword>
<evidence type="ECO:0000256" key="3">
    <source>
        <dbReference type="ARBA" id="ARBA00022475"/>
    </source>
</evidence>
<dbReference type="InterPro" id="IPR001851">
    <property type="entry name" value="ABC_transp_permease"/>
</dbReference>
<keyword evidence="4 9" id="KW-0812">Transmembrane</keyword>
<evidence type="ECO:0000256" key="9">
    <source>
        <dbReference type="SAM" id="Phobius"/>
    </source>
</evidence>
<keyword evidence="2" id="KW-0813">Transport</keyword>
<gene>
    <name evidence="10" type="ORF">L21SP2_1969</name>
</gene>
<sequence length="307" mass="32799">MSTSKIVRIAGFSAGALFVIMLIVLKPTALIYGIQRAGIYAAIAIPMALILGIVHIVNLAHGEMMMVAAYLSYYLARTFGLDPLLSAIPTGIIMFLFGLMIFRTTIQHTLKAPELNQLILTFGVAMVLSQTVNLIATSQPRKLSLDYVSASATLGDISFGIYDFVFPVVAIIFLIVLLLFLKRTKLGKAALAVGQNPNGAQIVGINVQLTYALIFGIASMLIGIFGGFFLTKFSIFPAVGGSYTMKSFCLVAMAGIGNLPMVAAASLLLGIAESSIMAVPHGAPWAPMIFFVLIVVVILVRSFRRAS</sequence>
<dbReference type="PANTHER" id="PTHR11795">
    <property type="entry name" value="BRANCHED-CHAIN AMINO ACID TRANSPORT SYSTEM PERMEASE PROTEIN LIVH"/>
    <property type="match status" value="1"/>
</dbReference>
<evidence type="ECO:0000256" key="4">
    <source>
        <dbReference type="ARBA" id="ARBA00022692"/>
    </source>
</evidence>
<keyword evidence="5" id="KW-0029">Amino-acid transport</keyword>
<feature type="transmembrane region" description="Helical" evidence="9">
    <location>
        <begin position="118"/>
        <end position="137"/>
    </location>
</feature>
<dbReference type="InterPro" id="IPR052157">
    <property type="entry name" value="BCAA_transport_permease"/>
</dbReference>
<dbReference type="Proteomes" id="UP000018680">
    <property type="component" value="Chromosome"/>
</dbReference>
<dbReference type="HOGENOM" id="CLU_039929_2_1_12"/>
<evidence type="ECO:0000256" key="5">
    <source>
        <dbReference type="ARBA" id="ARBA00022970"/>
    </source>
</evidence>
<dbReference type="eggNOG" id="COG0559">
    <property type="taxonomic scope" value="Bacteria"/>
</dbReference>
<protein>
    <submittedName>
        <fullName evidence="10">High-affinity branched-chain amino acid transport system permease protein LivH</fullName>
    </submittedName>
</protein>
<feature type="transmembrane region" description="Helical" evidence="9">
    <location>
        <begin position="209"/>
        <end position="230"/>
    </location>
</feature>
<evidence type="ECO:0000256" key="6">
    <source>
        <dbReference type="ARBA" id="ARBA00022989"/>
    </source>
</evidence>
<evidence type="ECO:0000256" key="1">
    <source>
        <dbReference type="ARBA" id="ARBA00004651"/>
    </source>
</evidence>
<dbReference type="EMBL" id="CP006939">
    <property type="protein sequence ID" value="AHC15340.1"/>
    <property type="molecule type" value="Genomic_DNA"/>
</dbReference>
<feature type="transmembrane region" description="Helical" evidence="9">
    <location>
        <begin position="250"/>
        <end position="271"/>
    </location>
</feature>
<accession>V5WI82</accession>
<dbReference type="OrthoDB" id="49336at2"/>
<keyword evidence="11" id="KW-1185">Reference proteome</keyword>
<dbReference type="CDD" id="cd06582">
    <property type="entry name" value="TM_PBP1_LivH_like"/>
    <property type="match status" value="1"/>
</dbReference>
<comment type="subcellular location">
    <subcellularLocation>
        <location evidence="1">Cell membrane</location>
        <topology evidence="1">Multi-pass membrane protein</topology>
    </subcellularLocation>
</comment>
<dbReference type="PANTHER" id="PTHR11795:SF445">
    <property type="entry name" value="AMINO ACID ABC TRANSPORTER PERMEASE PROTEIN"/>
    <property type="match status" value="1"/>
</dbReference>
<proteinExistence type="inferred from homology"/>
<dbReference type="GO" id="GO:0022857">
    <property type="term" value="F:transmembrane transporter activity"/>
    <property type="evidence" value="ECO:0007669"/>
    <property type="project" value="InterPro"/>
</dbReference>
<dbReference type="RefSeq" id="WP_024268257.1">
    <property type="nucleotide sequence ID" value="NC_023035.1"/>
</dbReference>
<name>V5WI82_9SPIO</name>
<organism evidence="10 11">
    <name type="scientific">Salinispira pacifica</name>
    <dbReference type="NCBI Taxonomy" id="1307761"/>
    <lineage>
        <taxon>Bacteria</taxon>
        <taxon>Pseudomonadati</taxon>
        <taxon>Spirochaetota</taxon>
        <taxon>Spirochaetia</taxon>
        <taxon>Spirochaetales</taxon>
        <taxon>Spirochaetaceae</taxon>
        <taxon>Salinispira</taxon>
    </lineage>
</organism>
<keyword evidence="3" id="KW-1003">Cell membrane</keyword>
<dbReference type="AlphaFoldDB" id="V5WI82"/>
<reference evidence="10 11" key="1">
    <citation type="journal article" date="2015" name="Stand. Genomic Sci.">
        <title>Complete genome sequence and description of Salinispira pacifica gen. nov., sp. nov., a novel spirochaete isolated form a hypersaline microbial mat.</title>
        <authorList>
            <person name="Ben Hania W."/>
            <person name="Joseph M."/>
            <person name="Schumann P."/>
            <person name="Bunk B."/>
            <person name="Fiebig A."/>
            <person name="Sproer C."/>
            <person name="Klenk H.P."/>
            <person name="Fardeau M.L."/>
            <person name="Spring S."/>
        </authorList>
    </citation>
    <scope>NUCLEOTIDE SEQUENCE [LARGE SCALE GENOMIC DNA]</scope>
    <source>
        <strain evidence="10 11">L21-RPul-D2</strain>
    </source>
</reference>
<evidence type="ECO:0000256" key="7">
    <source>
        <dbReference type="ARBA" id="ARBA00023136"/>
    </source>
</evidence>
<dbReference type="GO" id="GO:0005886">
    <property type="term" value="C:plasma membrane"/>
    <property type="evidence" value="ECO:0007669"/>
    <property type="project" value="UniProtKB-SubCell"/>
</dbReference>